<dbReference type="EMBL" id="JAMFLX010000009">
    <property type="protein sequence ID" value="MCL6269915.1"/>
    <property type="molecule type" value="Genomic_DNA"/>
</dbReference>
<gene>
    <name evidence="3" type="ORF">M3P05_08190</name>
</gene>
<comment type="caution">
    <text evidence="3">The sequence shown here is derived from an EMBL/GenBank/DDBJ whole genome shotgun (WGS) entry which is preliminary data.</text>
</comment>
<dbReference type="PANTHER" id="PTHR46124">
    <property type="entry name" value="D-AMINOACYL-TRNA DEACYLASE"/>
    <property type="match status" value="1"/>
</dbReference>
<sequence>MLFDSHCHLDFPAFNEDRDDLLQQCFAGGIGHICIPATEQKHWNRLENLLGSHSSGVNIWGAMGLHPYFLASHKDEYLEELDNRLDNKPDNIVAVGEAGLDLHIDNPNLPRQQELLAAQILIAAHHNLPLILHVRKAHDQTASLLRRLKFQEGGIVHAWSGSDQQAEAFARLGFKLGIGGSLTYERAKRLRRQVTELPLDYFVLETDAPDIPLAGLQGQRNSPLTVQEVFSVMASLRNIGPEELKQSLFKNTLDALHIANP</sequence>
<dbReference type="PROSITE" id="PS01090">
    <property type="entry name" value="TATD_2"/>
    <property type="match status" value="1"/>
</dbReference>
<evidence type="ECO:0000313" key="3">
    <source>
        <dbReference type="EMBL" id="MCL6269915.1"/>
    </source>
</evidence>
<dbReference type="CDD" id="cd01310">
    <property type="entry name" value="TatD_DNAse"/>
    <property type="match status" value="1"/>
</dbReference>
<keyword evidence="2 3" id="KW-0378">Hydrolase</keyword>
<evidence type="ECO:0000256" key="2">
    <source>
        <dbReference type="ARBA" id="ARBA00022801"/>
    </source>
</evidence>
<organism evidence="3 4">
    <name type="scientific">Parendozoicomonas callyspongiae</name>
    <dbReference type="NCBI Taxonomy" id="2942213"/>
    <lineage>
        <taxon>Bacteria</taxon>
        <taxon>Pseudomonadati</taxon>
        <taxon>Pseudomonadota</taxon>
        <taxon>Gammaproteobacteria</taxon>
        <taxon>Oceanospirillales</taxon>
        <taxon>Endozoicomonadaceae</taxon>
        <taxon>Parendozoicomonas</taxon>
    </lineage>
</organism>
<dbReference type="GO" id="GO:0016787">
    <property type="term" value="F:hydrolase activity"/>
    <property type="evidence" value="ECO:0007669"/>
    <property type="project" value="UniProtKB-KW"/>
</dbReference>
<accession>A0ABT0PEW1</accession>
<dbReference type="PROSITE" id="PS01137">
    <property type="entry name" value="TATD_1"/>
    <property type="match status" value="1"/>
</dbReference>
<dbReference type="Gene3D" id="3.20.20.140">
    <property type="entry name" value="Metal-dependent hydrolases"/>
    <property type="match status" value="1"/>
</dbReference>
<dbReference type="SUPFAM" id="SSF51556">
    <property type="entry name" value="Metallo-dependent hydrolases"/>
    <property type="match status" value="1"/>
</dbReference>
<name>A0ABT0PEW1_9GAMM</name>
<reference evidence="3 4" key="1">
    <citation type="submission" date="2022-05" db="EMBL/GenBank/DDBJ databases">
        <authorList>
            <person name="Park J.-S."/>
        </authorList>
    </citation>
    <scope>NUCLEOTIDE SEQUENCE [LARGE SCALE GENOMIC DNA]</scope>
    <source>
        <strain evidence="3 4">2012CJ34-2</strain>
    </source>
</reference>
<proteinExistence type="inferred from homology"/>
<dbReference type="InterPro" id="IPR018228">
    <property type="entry name" value="DNase_TatD-rel_CS"/>
</dbReference>
<dbReference type="InterPro" id="IPR001130">
    <property type="entry name" value="TatD-like"/>
</dbReference>
<dbReference type="RefSeq" id="WP_249699030.1">
    <property type="nucleotide sequence ID" value="NZ_JAMFLX010000009.1"/>
</dbReference>
<dbReference type="InterPro" id="IPR032466">
    <property type="entry name" value="Metal_Hydrolase"/>
</dbReference>
<keyword evidence="4" id="KW-1185">Reference proteome</keyword>
<dbReference type="PANTHER" id="PTHR46124:SF3">
    <property type="entry name" value="HYDROLASE"/>
    <property type="match status" value="1"/>
</dbReference>
<dbReference type="Proteomes" id="UP001203338">
    <property type="component" value="Unassembled WGS sequence"/>
</dbReference>
<comment type="similarity">
    <text evidence="1">Belongs to the metallo-dependent hydrolases superfamily. TatD-type hydrolase family.</text>
</comment>
<dbReference type="Pfam" id="PF01026">
    <property type="entry name" value="TatD_DNase"/>
    <property type="match status" value="1"/>
</dbReference>
<evidence type="ECO:0000256" key="1">
    <source>
        <dbReference type="ARBA" id="ARBA00009275"/>
    </source>
</evidence>
<protein>
    <submittedName>
        <fullName evidence="3">TatD family hydrolase</fullName>
    </submittedName>
</protein>
<dbReference type="PIRSF" id="PIRSF005902">
    <property type="entry name" value="DNase_TatD"/>
    <property type="match status" value="1"/>
</dbReference>
<evidence type="ECO:0000313" key="4">
    <source>
        <dbReference type="Proteomes" id="UP001203338"/>
    </source>
</evidence>